<evidence type="ECO:0000256" key="1">
    <source>
        <dbReference type="ARBA" id="ARBA00001968"/>
    </source>
</evidence>
<keyword evidence="7" id="KW-0255">Endonuclease</keyword>
<comment type="caution">
    <text evidence="10">The sequence shown here is derived from an EMBL/GenBank/DDBJ whole genome shotgun (WGS) entry which is preliminary data.</text>
</comment>
<feature type="non-terminal residue" evidence="10">
    <location>
        <position position="348"/>
    </location>
</feature>
<dbReference type="GO" id="GO:0046872">
    <property type="term" value="F:metal ion binding"/>
    <property type="evidence" value="ECO:0007669"/>
    <property type="project" value="UniProtKB-KW"/>
</dbReference>
<dbReference type="GO" id="GO:0032790">
    <property type="term" value="P:ribosome disassembly"/>
    <property type="evidence" value="ECO:0007669"/>
    <property type="project" value="TreeGrafter"/>
</dbReference>
<evidence type="ECO:0000256" key="4">
    <source>
        <dbReference type="ARBA" id="ARBA00022490"/>
    </source>
</evidence>
<dbReference type="GO" id="GO:0070966">
    <property type="term" value="P:nuclear-transcribed mRNA catabolic process, no-go decay"/>
    <property type="evidence" value="ECO:0007669"/>
    <property type="project" value="InterPro"/>
</dbReference>
<dbReference type="HAMAP" id="MF_01853">
    <property type="entry name" value="PelO"/>
    <property type="match status" value="1"/>
</dbReference>
<evidence type="ECO:0000259" key="9">
    <source>
        <dbReference type="SMART" id="SM01194"/>
    </source>
</evidence>
<dbReference type="GO" id="GO:0005737">
    <property type="term" value="C:cytoplasm"/>
    <property type="evidence" value="ECO:0007669"/>
    <property type="project" value="UniProtKB-SubCell"/>
</dbReference>
<protein>
    <submittedName>
        <fullName evidence="10">mRNA surveillance protein pelota</fullName>
    </submittedName>
</protein>
<dbReference type="Gene3D" id="3.30.420.60">
    <property type="entry name" value="eRF1 domain 2"/>
    <property type="match status" value="1"/>
</dbReference>
<dbReference type="GO" id="GO:0016787">
    <property type="term" value="F:hydrolase activity"/>
    <property type="evidence" value="ECO:0007669"/>
    <property type="project" value="UniProtKB-KW"/>
</dbReference>
<gene>
    <name evidence="10" type="ORF">ENG09_03570</name>
</gene>
<dbReference type="InterPro" id="IPR029064">
    <property type="entry name" value="Ribosomal_eL30-like_sf"/>
</dbReference>
<dbReference type="PANTHER" id="PTHR10853:SF0">
    <property type="entry name" value="PROTEIN PELOTA HOMOLOG"/>
    <property type="match status" value="1"/>
</dbReference>
<dbReference type="InterPro" id="IPR005142">
    <property type="entry name" value="eRF1_3"/>
</dbReference>
<accession>A0A7C1B5H5</accession>
<evidence type="ECO:0000256" key="7">
    <source>
        <dbReference type="ARBA" id="ARBA00022759"/>
    </source>
</evidence>
<dbReference type="InterPro" id="IPR042226">
    <property type="entry name" value="eFR1_2_sf"/>
</dbReference>
<dbReference type="EMBL" id="DQZR01000149">
    <property type="protein sequence ID" value="HDM36318.1"/>
    <property type="molecule type" value="Genomic_DNA"/>
</dbReference>
<dbReference type="FunFam" id="2.30.30.870:FF:000002">
    <property type="entry name" value="Protein pelota homolog"/>
    <property type="match status" value="1"/>
</dbReference>
<evidence type="ECO:0000313" key="10">
    <source>
        <dbReference type="EMBL" id="HDM36318.1"/>
    </source>
</evidence>
<evidence type="ECO:0000256" key="3">
    <source>
        <dbReference type="ARBA" id="ARBA00009504"/>
    </source>
</evidence>
<comment type="subcellular location">
    <subcellularLocation>
        <location evidence="2">Cytoplasm</location>
    </subcellularLocation>
</comment>
<dbReference type="GO" id="GO:0070481">
    <property type="term" value="P:nuclear-transcribed mRNA catabolic process, non-stop decay"/>
    <property type="evidence" value="ECO:0007669"/>
    <property type="project" value="InterPro"/>
</dbReference>
<keyword evidence="4" id="KW-0963">Cytoplasm</keyword>
<organism evidence="10">
    <name type="scientific">Candidatus Syntropharchaeum butanivorans</name>
    <dbReference type="NCBI Taxonomy" id="1839936"/>
    <lineage>
        <taxon>Archaea</taxon>
        <taxon>Methanobacteriati</taxon>
        <taxon>Methanobacteriota</taxon>
        <taxon>Stenosarchaea group</taxon>
        <taxon>Methanomicrobia</taxon>
        <taxon>Methanosarcinales</taxon>
        <taxon>ANME-2 cluster</taxon>
        <taxon>Candidatus Syntropharchaeum</taxon>
    </lineage>
</organism>
<comment type="similarity">
    <text evidence="3">Belongs to the eukaryotic release factor 1 family. Pelota subfamily.</text>
</comment>
<dbReference type="Gene3D" id="2.30.30.870">
    <property type="entry name" value="Pelota, domain A"/>
    <property type="match status" value="1"/>
</dbReference>
<dbReference type="Pfam" id="PF26356">
    <property type="entry name" value="Pelota_N"/>
    <property type="match status" value="1"/>
</dbReference>
<dbReference type="SMART" id="SM01194">
    <property type="entry name" value="eRF1_1"/>
    <property type="match status" value="1"/>
</dbReference>
<dbReference type="InterPro" id="IPR023521">
    <property type="entry name" value="Pelota_arc"/>
</dbReference>
<dbReference type="SUPFAM" id="SSF159065">
    <property type="entry name" value="Dom34/Pelota N-terminal domain-like"/>
    <property type="match status" value="1"/>
</dbReference>
<comment type="cofactor">
    <cofactor evidence="1">
        <name>a divalent metal cation</name>
        <dbReference type="ChEBI" id="CHEBI:60240"/>
    </cofactor>
</comment>
<dbReference type="GO" id="GO:0070651">
    <property type="term" value="P:nonfunctional rRNA decay"/>
    <property type="evidence" value="ECO:0007669"/>
    <property type="project" value="TreeGrafter"/>
</dbReference>
<dbReference type="GO" id="GO:0071025">
    <property type="term" value="P:RNA surveillance"/>
    <property type="evidence" value="ECO:0007669"/>
    <property type="project" value="InterPro"/>
</dbReference>
<dbReference type="Pfam" id="PF03465">
    <property type="entry name" value="eRF1_3"/>
    <property type="match status" value="1"/>
</dbReference>
<dbReference type="SUPFAM" id="SSF55315">
    <property type="entry name" value="L30e-like"/>
    <property type="match status" value="1"/>
</dbReference>
<feature type="domain" description="eRF1/Pelota-like N-terminal" evidence="9">
    <location>
        <begin position="1"/>
        <end position="126"/>
    </location>
</feature>
<dbReference type="Proteomes" id="UP000885863">
    <property type="component" value="Unassembled WGS sequence"/>
</dbReference>
<proteinExistence type="inferred from homology"/>
<dbReference type="InterPro" id="IPR005140">
    <property type="entry name" value="eRF1_Pelota-like_N"/>
</dbReference>
<dbReference type="Gene3D" id="3.30.1330.30">
    <property type="match status" value="1"/>
</dbReference>
<dbReference type="InterPro" id="IPR058547">
    <property type="entry name" value="Pelota_N"/>
</dbReference>
<evidence type="ECO:0000256" key="2">
    <source>
        <dbReference type="ARBA" id="ARBA00004496"/>
    </source>
</evidence>
<dbReference type="PANTHER" id="PTHR10853">
    <property type="entry name" value="PELOTA"/>
    <property type="match status" value="1"/>
</dbReference>
<dbReference type="NCBIfam" id="TIGR00111">
    <property type="entry name" value="pelota"/>
    <property type="match status" value="1"/>
</dbReference>
<dbReference type="InterPro" id="IPR004405">
    <property type="entry name" value="TF_pelota"/>
</dbReference>
<name>A0A7C1B5H5_9EURY</name>
<evidence type="ECO:0000256" key="8">
    <source>
        <dbReference type="ARBA" id="ARBA00022801"/>
    </source>
</evidence>
<keyword evidence="5" id="KW-0540">Nuclease</keyword>
<sequence>MKILEERLKRGEGEIKLLAESLDDLWHLKYIVEPGDLVHALTYRRMEEISDKIRSEKREKKPVYLGVRVEGVELHRFSNRLRIHGVIEEGGESGSYHTLNIEPGDNLKITKLWRKDQLERIKEAVENSSRSSILILTIEEGYASCGKLCEFGVEELFTCTGSRRKRRDDSKGKDFFDEVIGHLRQIPAEFDLLVVAGPGFVKDEFVARLRAQDQELSSKLTVLDTQSVGPSGYQEVLRKGKSGVLEIASSFRVAEEAELIEEFLREVALEGKAAYGFDEVWSKAEIGAVKTLLILDEILRERRIEGGEDLDDLIKLVENTGGRVVIFSSEFEPVKRLEGLGGIGAVLR</sequence>
<reference evidence="10" key="1">
    <citation type="journal article" date="2020" name="mSystems">
        <title>Genome- and Community-Level Interaction Insights into Carbon Utilization and Element Cycling Functions of Hydrothermarchaeota in Hydrothermal Sediment.</title>
        <authorList>
            <person name="Zhou Z."/>
            <person name="Liu Y."/>
            <person name="Xu W."/>
            <person name="Pan J."/>
            <person name="Luo Z.H."/>
            <person name="Li M."/>
        </authorList>
    </citation>
    <scope>NUCLEOTIDE SEQUENCE [LARGE SCALE GENOMIC DNA]</scope>
    <source>
        <strain evidence="10">HyVt-185</strain>
    </source>
</reference>
<dbReference type="AlphaFoldDB" id="A0A7C1B5H5"/>
<evidence type="ECO:0000256" key="6">
    <source>
        <dbReference type="ARBA" id="ARBA00022723"/>
    </source>
</evidence>
<dbReference type="InterPro" id="IPR038069">
    <property type="entry name" value="Pelota/DOM34_N"/>
</dbReference>
<keyword evidence="6" id="KW-0479">Metal-binding</keyword>
<evidence type="ECO:0000256" key="5">
    <source>
        <dbReference type="ARBA" id="ARBA00022722"/>
    </source>
</evidence>
<dbReference type="SUPFAM" id="SSF53137">
    <property type="entry name" value="Translational machinery components"/>
    <property type="match status" value="1"/>
</dbReference>
<dbReference type="GO" id="GO:0004519">
    <property type="term" value="F:endonuclease activity"/>
    <property type="evidence" value="ECO:0007669"/>
    <property type="project" value="UniProtKB-KW"/>
</dbReference>
<keyword evidence="8" id="KW-0378">Hydrolase</keyword>